<dbReference type="InterPro" id="IPR013655">
    <property type="entry name" value="PAS_fold_3"/>
</dbReference>
<dbReference type="PRINTS" id="PR00344">
    <property type="entry name" value="BCTRLSENSOR"/>
</dbReference>
<dbReference type="InterPro" id="IPR035965">
    <property type="entry name" value="PAS-like_dom_sf"/>
</dbReference>
<dbReference type="InterPro" id="IPR011006">
    <property type="entry name" value="CheY-like_superfamily"/>
</dbReference>
<dbReference type="SMART" id="SM00387">
    <property type="entry name" value="HATPase_c"/>
    <property type="match status" value="1"/>
</dbReference>
<dbReference type="InterPro" id="IPR036097">
    <property type="entry name" value="HisK_dim/P_sf"/>
</dbReference>
<dbReference type="PROSITE" id="PS50109">
    <property type="entry name" value="HIS_KIN"/>
    <property type="match status" value="1"/>
</dbReference>
<accession>A0A1I5P860</accession>
<dbReference type="Proteomes" id="UP000183769">
    <property type="component" value="Unassembled WGS sequence"/>
</dbReference>
<dbReference type="PROSITE" id="PS50110">
    <property type="entry name" value="RESPONSE_REGULATORY"/>
    <property type="match status" value="1"/>
</dbReference>
<dbReference type="CDD" id="cd00075">
    <property type="entry name" value="HATPase"/>
    <property type="match status" value="1"/>
</dbReference>
<dbReference type="SUPFAM" id="SSF52172">
    <property type="entry name" value="CheY-like"/>
    <property type="match status" value="1"/>
</dbReference>
<name>A0A1I5P860_9EURY</name>
<feature type="modified residue" description="4-aspartylphosphate" evidence="6">
    <location>
        <position position="59"/>
    </location>
</feature>
<feature type="domain" description="PAC" evidence="10">
    <location>
        <begin position="341"/>
        <end position="391"/>
    </location>
</feature>
<dbReference type="PANTHER" id="PTHR43304:SF1">
    <property type="entry name" value="PAC DOMAIN-CONTAINING PROTEIN"/>
    <property type="match status" value="1"/>
</dbReference>
<dbReference type="NCBIfam" id="TIGR00229">
    <property type="entry name" value="sensory_box"/>
    <property type="match status" value="3"/>
</dbReference>
<dbReference type="Pfam" id="PF00072">
    <property type="entry name" value="Response_reg"/>
    <property type="match status" value="1"/>
</dbReference>
<keyword evidence="12" id="KW-1185">Reference proteome</keyword>
<feature type="domain" description="PAS" evidence="9">
    <location>
        <begin position="269"/>
        <end position="350"/>
    </location>
</feature>
<evidence type="ECO:0000259" key="8">
    <source>
        <dbReference type="PROSITE" id="PS50110"/>
    </source>
</evidence>
<sequence>MDDPGSAIRVLLVDDDPDLASMTATYLQREDDRIVAETAIGADAALERLGAGVDCVVADYEMPDRNGIELLEAVREAYPDLPFILYTGKGSEEIASEAISAGVTDYLQKERGTGQYAVLANRIENAVGAYRSEQLLTRRTRRLERLISNLPGMVYRCRNAPAWPMEAVEGEVAAMTGYDAESLENGDVQWGSDVIHPEDREETWARVQDSLEERGRFELSYRIRTRDGETRWMWERGRGVYEDGELTHLEGFITDVTERERRENRLQETTARLEALFEQSPDMINLHDADGTISEPNARLCEKTGYDREELIGMKVWEIDCSIDSASAAGIWERMEPGDSRRFESEYERADGSTFPVEVHIRRIDAVDEALFAVISRDVTERKARERELERVQQEYEELINGMDDTVWVISTDGEFLAVNDAAVERIGYDREELLEMGPHDIDAGTDPEEITALIEGMPEDEVQVFETVHETKSGERIPVEISSTLISYQGETAVLSVGRDITERKERERRLERFASIVSHDLRNPLNVAEGRLELAAEDCDSEHLEHVADAHERMNALIDSLLGLAQQGELATVTEPVALESVVKRAWSSVATDEATLRATVTGTVSADRSRLAQLFENLFRNSTEHGGPGVTVTVGDLDDGFYVADDGPGIPVDQRDSVFETGYTTGEGTGFGLTIVEQVAEAHDWSIRLTESAEGGARFEFTGVDEA</sequence>
<dbReference type="InterPro" id="IPR003594">
    <property type="entry name" value="HATPase_dom"/>
</dbReference>
<dbReference type="Gene3D" id="3.30.565.10">
    <property type="entry name" value="Histidine kinase-like ATPase, C-terminal domain"/>
    <property type="match status" value="1"/>
</dbReference>
<evidence type="ECO:0000259" key="7">
    <source>
        <dbReference type="PROSITE" id="PS50109"/>
    </source>
</evidence>
<dbReference type="SUPFAM" id="SSF55785">
    <property type="entry name" value="PYP-like sensor domain (PAS domain)"/>
    <property type="match status" value="3"/>
</dbReference>
<feature type="domain" description="PAC" evidence="10">
    <location>
        <begin position="459"/>
        <end position="514"/>
    </location>
</feature>
<dbReference type="SUPFAM" id="SSF55874">
    <property type="entry name" value="ATPase domain of HSP90 chaperone/DNA topoisomerase II/histidine kinase"/>
    <property type="match status" value="1"/>
</dbReference>
<evidence type="ECO:0000256" key="1">
    <source>
        <dbReference type="ARBA" id="ARBA00000085"/>
    </source>
</evidence>
<evidence type="ECO:0000256" key="4">
    <source>
        <dbReference type="ARBA" id="ARBA00022679"/>
    </source>
</evidence>
<keyword evidence="5" id="KW-0418">Kinase</keyword>
<gene>
    <name evidence="11" type="ORF">SAMN05216277_102399</name>
</gene>
<dbReference type="EMBL" id="FOXI01000002">
    <property type="protein sequence ID" value="SFP30137.1"/>
    <property type="molecule type" value="Genomic_DNA"/>
</dbReference>
<dbReference type="SMART" id="SM00388">
    <property type="entry name" value="HisKA"/>
    <property type="match status" value="1"/>
</dbReference>
<dbReference type="CDD" id="cd00082">
    <property type="entry name" value="HisKA"/>
    <property type="match status" value="1"/>
</dbReference>
<evidence type="ECO:0000259" key="9">
    <source>
        <dbReference type="PROSITE" id="PS50112"/>
    </source>
</evidence>
<dbReference type="SUPFAM" id="SSF47384">
    <property type="entry name" value="Homodimeric domain of signal transducing histidine kinase"/>
    <property type="match status" value="1"/>
</dbReference>
<proteinExistence type="predicted"/>
<feature type="domain" description="Response regulatory" evidence="8">
    <location>
        <begin position="9"/>
        <end position="124"/>
    </location>
</feature>
<dbReference type="SMART" id="SM00448">
    <property type="entry name" value="REC"/>
    <property type="match status" value="1"/>
</dbReference>
<dbReference type="InterPro" id="IPR000014">
    <property type="entry name" value="PAS"/>
</dbReference>
<comment type="catalytic activity">
    <reaction evidence="1">
        <text>ATP + protein L-histidine = ADP + protein N-phospho-L-histidine.</text>
        <dbReference type="EC" id="2.7.13.3"/>
    </reaction>
</comment>
<dbReference type="Gene3D" id="3.30.450.20">
    <property type="entry name" value="PAS domain"/>
    <property type="match status" value="3"/>
</dbReference>
<evidence type="ECO:0000256" key="3">
    <source>
        <dbReference type="ARBA" id="ARBA00022553"/>
    </source>
</evidence>
<evidence type="ECO:0000256" key="6">
    <source>
        <dbReference type="PROSITE-ProRule" id="PRU00169"/>
    </source>
</evidence>
<dbReference type="CDD" id="cd00156">
    <property type="entry name" value="REC"/>
    <property type="match status" value="1"/>
</dbReference>
<dbReference type="PANTHER" id="PTHR43304">
    <property type="entry name" value="PHYTOCHROME-LIKE PROTEIN CPH1"/>
    <property type="match status" value="1"/>
</dbReference>
<evidence type="ECO:0000256" key="2">
    <source>
        <dbReference type="ARBA" id="ARBA00012438"/>
    </source>
</evidence>
<protein>
    <recommendedName>
        <fullName evidence="2">histidine kinase</fullName>
        <ecNumber evidence="2">2.7.13.3</ecNumber>
    </recommendedName>
</protein>
<dbReference type="PROSITE" id="PS50113">
    <property type="entry name" value="PAC"/>
    <property type="match status" value="3"/>
</dbReference>
<dbReference type="Pfam" id="PF00512">
    <property type="entry name" value="HisKA"/>
    <property type="match status" value="1"/>
</dbReference>
<dbReference type="InterPro" id="IPR052162">
    <property type="entry name" value="Sensor_kinase/Photoreceptor"/>
</dbReference>
<evidence type="ECO:0000256" key="5">
    <source>
        <dbReference type="ARBA" id="ARBA00022777"/>
    </source>
</evidence>
<organism evidence="11 12">
    <name type="scientific">Halolamina pelagica</name>
    <dbReference type="NCBI Taxonomy" id="699431"/>
    <lineage>
        <taxon>Archaea</taxon>
        <taxon>Methanobacteriati</taxon>
        <taxon>Methanobacteriota</taxon>
        <taxon>Stenosarchaea group</taxon>
        <taxon>Halobacteria</taxon>
        <taxon>Halobacteriales</taxon>
        <taxon>Haloferacaceae</taxon>
    </lineage>
</organism>
<feature type="domain" description="PAC" evidence="10">
    <location>
        <begin position="217"/>
        <end position="268"/>
    </location>
</feature>
<feature type="domain" description="PAS" evidence="9">
    <location>
        <begin position="392"/>
        <end position="435"/>
    </location>
</feature>
<dbReference type="CDD" id="cd00130">
    <property type="entry name" value="PAS"/>
    <property type="match status" value="3"/>
</dbReference>
<dbReference type="Gene3D" id="3.40.50.2300">
    <property type="match status" value="1"/>
</dbReference>
<dbReference type="PROSITE" id="PS50112">
    <property type="entry name" value="PAS"/>
    <property type="match status" value="3"/>
</dbReference>
<dbReference type="InterPro" id="IPR001789">
    <property type="entry name" value="Sig_transdc_resp-reg_receiver"/>
</dbReference>
<keyword evidence="4" id="KW-0808">Transferase</keyword>
<feature type="domain" description="Histidine kinase" evidence="7">
    <location>
        <begin position="518"/>
        <end position="705"/>
    </location>
</feature>
<dbReference type="Gene3D" id="1.10.287.130">
    <property type="match status" value="1"/>
</dbReference>
<dbReference type="InterPro" id="IPR000700">
    <property type="entry name" value="PAS-assoc_C"/>
</dbReference>
<dbReference type="SMART" id="SM00091">
    <property type="entry name" value="PAS"/>
    <property type="match status" value="3"/>
</dbReference>
<reference evidence="12" key="1">
    <citation type="submission" date="2016-10" db="EMBL/GenBank/DDBJ databases">
        <authorList>
            <person name="Varghese N."/>
            <person name="Submissions S."/>
        </authorList>
    </citation>
    <scope>NUCLEOTIDE SEQUENCE [LARGE SCALE GENOMIC DNA]</scope>
    <source>
        <strain evidence="12">CGMCC 1.10329</strain>
    </source>
</reference>
<dbReference type="AlphaFoldDB" id="A0A1I5P860"/>
<evidence type="ECO:0000313" key="12">
    <source>
        <dbReference type="Proteomes" id="UP000183769"/>
    </source>
</evidence>
<dbReference type="Pfam" id="PF08447">
    <property type="entry name" value="PAS_3"/>
    <property type="match status" value="1"/>
</dbReference>
<feature type="domain" description="PAS" evidence="9">
    <location>
        <begin position="139"/>
        <end position="214"/>
    </location>
</feature>
<dbReference type="InterPro" id="IPR003661">
    <property type="entry name" value="HisK_dim/P_dom"/>
</dbReference>
<dbReference type="Pfam" id="PF13426">
    <property type="entry name" value="PAS_9"/>
    <property type="match status" value="2"/>
</dbReference>
<evidence type="ECO:0000259" key="10">
    <source>
        <dbReference type="PROSITE" id="PS50113"/>
    </source>
</evidence>
<evidence type="ECO:0000313" key="11">
    <source>
        <dbReference type="EMBL" id="SFP30137.1"/>
    </source>
</evidence>
<dbReference type="GO" id="GO:0000155">
    <property type="term" value="F:phosphorelay sensor kinase activity"/>
    <property type="evidence" value="ECO:0007669"/>
    <property type="project" value="InterPro"/>
</dbReference>
<dbReference type="Pfam" id="PF02518">
    <property type="entry name" value="HATPase_c"/>
    <property type="match status" value="1"/>
</dbReference>
<dbReference type="InterPro" id="IPR001610">
    <property type="entry name" value="PAC"/>
</dbReference>
<dbReference type="SMART" id="SM00086">
    <property type="entry name" value="PAC"/>
    <property type="match status" value="3"/>
</dbReference>
<dbReference type="InterPro" id="IPR036890">
    <property type="entry name" value="HATPase_C_sf"/>
</dbReference>
<dbReference type="EC" id="2.7.13.3" evidence="2"/>
<dbReference type="InterPro" id="IPR004358">
    <property type="entry name" value="Sig_transdc_His_kin-like_C"/>
</dbReference>
<dbReference type="InterPro" id="IPR005467">
    <property type="entry name" value="His_kinase_dom"/>
</dbReference>
<keyword evidence="3 6" id="KW-0597">Phosphoprotein</keyword>